<dbReference type="RefSeq" id="WP_015092045.1">
    <property type="nucleotide sequence ID" value="NC_019567.1"/>
</dbReference>
<sequence length="325" mass="36299">MSDKNTNKKRVIVGAVLVVGAALGYAGYLQSKKPQARQAGIRSGQGTWDELKKSHSMTVNTHLSSKVGQAWKKHDFAALMASFGTERTMKENKEFFQASIYVLDVSNIQWKPEEKKDVQALQSKIVNFLTETNKGVVGDVAQTHSFAAKTLLRLGTPAGEDLKAIENFHKSNRDAFRREIVADVLIQTEPLSSEGRALLGKMLLSKTEVNEGLQMLARVRDGEARKELLNRVYKNYANYPAAMKPFVYKQLVLNHTLIQGDLKKHLAEAAKSKDEVWEDSFLVAVQELNVVSEFTADIQRIEKQSQYPHLKMLAGAILAKDKGIK</sequence>
<gene>
    <name evidence="1" type="ORF">Bdt_2950</name>
</gene>
<name>K7Z0R3_BDEBC</name>
<reference evidence="1 2" key="1">
    <citation type="journal article" date="2012" name="BMC Genomics">
        <title>Genome analysis of a simultaneously predatory and prey-independent, novel Bdellovibrio bacteriovorus from the River Tiber, supports in silico predictions of both ancient and recent lateral gene transfer from diverse bacteria.</title>
        <authorList>
            <person name="Hobley L."/>
            <person name="Lerner T.R."/>
            <person name="Williams L.E."/>
            <person name="Lambert C."/>
            <person name="Till R."/>
            <person name="Milner D.S."/>
            <person name="Basford S.M."/>
            <person name="Capeness M.J."/>
            <person name="Fenton A.K."/>
            <person name="Atterbury R.J."/>
            <person name="Harris M.A."/>
            <person name="Sockett R.E."/>
        </authorList>
    </citation>
    <scope>NUCLEOTIDE SEQUENCE [LARGE SCALE GENOMIC DNA]</scope>
    <source>
        <strain evidence="1 2">Tiberius</strain>
    </source>
</reference>
<dbReference type="EMBL" id="CP002930">
    <property type="protein sequence ID" value="AFY02625.1"/>
    <property type="molecule type" value="Genomic_DNA"/>
</dbReference>
<dbReference type="PATRIC" id="fig|1069642.3.peg.2919"/>
<evidence type="ECO:0000313" key="2">
    <source>
        <dbReference type="Proteomes" id="UP000010074"/>
    </source>
</evidence>
<dbReference type="STRING" id="1069642.Bdt_2950"/>
<dbReference type="HOGENOM" id="CLU_854346_0_0_7"/>
<organism evidence="1 2">
    <name type="scientific">Bdellovibrio bacteriovorus str. Tiberius</name>
    <dbReference type="NCBI Taxonomy" id="1069642"/>
    <lineage>
        <taxon>Bacteria</taxon>
        <taxon>Pseudomonadati</taxon>
        <taxon>Bdellovibrionota</taxon>
        <taxon>Bdellovibrionia</taxon>
        <taxon>Bdellovibrionales</taxon>
        <taxon>Pseudobdellovibrionaceae</taxon>
        <taxon>Bdellovibrio</taxon>
    </lineage>
</organism>
<evidence type="ECO:0000313" key="1">
    <source>
        <dbReference type="EMBL" id="AFY02625.1"/>
    </source>
</evidence>
<accession>K7Z0R3</accession>
<protein>
    <submittedName>
        <fullName evidence="1">Uncharacterized protein</fullName>
    </submittedName>
</protein>
<dbReference type="KEGG" id="bbat:Bdt_2950"/>
<dbReference type="Proteomes" id="UP000010074">
    <property type="component" value="Chromosome"/>
</dbReference>
<proteinExistence type="predicted"/>
<dbReference type="OrthoDB" id="9342697at2"/>
<dbReference type="AlphaFoldDB" id="K7Z0R3"/>